<feature type="transmembrane region" description="Helical" evidence="2">
    <location>
        <begin position="451"/>
        <end position="471"/>
    </location>
</feature>
<reference evidence="4 5" key="1">
    <citation type="submission" date="2017-08" db="EMBL/GenBank/DDBJ databases">
        <title>Draft Genome Sequence of the Marine Bacterium Oceanimonas baumannii ATCC 700832.</title>
        <authorList>
            <person name="Mcclelland W.D."/>
            <person name="Brennan M.A."/>
            <person name="Trachtenberg A.M."/>
            <person name="Maclea K.S."/>
        </authorList>
    </citation>
    <scope>NUCLEOTIDE SEQUENCE [LARGE SCALE GENOMIC DNA]</scope>
    <source>
        <strain evidence="4 5">ATCC 700832</strain>
    </source>
</reference>
<evidence type="ECO:0000313" key="5">
    <source>
        <dbReference type="Proteomes" id="UP000243640"/>
    </source>
</evidence>
<dbReference type="AlphaFoldDB" id="A0A235CJC1"/>
<sequence length="931" mass="99241">MKHLEQLMLTVSLVDKVTRPIQGINQQIKQTGELGRQNMDRITEGVTGLAASGFALYQALMPAIEMDRALGEVKSLGVIQQDLDTLSQTATDFSIEFGKSATEFIGAAYDIKSAMGDLSGNELAGITESSAVLAAATKADTATITAYMGTMYGVFKQQADAMGRDNFAAMVAGQTAQAVESFKTTGQGMADAFKGIQANATSAGIAMHEQMAVLGTLQATMSGGEAGTKYKAFINGVGAAQDKLNMSFVDGNGNMLGMVQILQKLKDKFGDTITVAESDAIKKAFGSDEAVDLVKALMPQIDGLAHSIDNVGKQTGMDKATQMAGAMTDQWQRLEHVWFALRAGAGASVLPTINAVVESIADGMAVLVEWTDMFPHLTEAVTWTAIGLASLTAVAASWTLLSAIGGSMSLFFGRSISLLLSPLKLVRMAMVAMRPALIGLNFLMMANPAGLMIAGIVGVIAVLGAAAIAVYKFWEPIKAFISGFISGFTQVAGLSELFAPFVGLFRLFSAVLGWIGGLLADLFGWFTALIAPVEMTTEQLDGFAEAGQTIGNVFGTIFNAILFPIRMAGKLVQWLIEKINLIPGIEIDLSGVDMVLPETPDMPEVTQHIERTAGALPQDAATAPAMMPTTTQQVSRHLQPVPAELSPATQLVNRQWPDAANTAVPPVTQQVARTLQPVPADIAPASQVVNRHWPEAANTAVPAATQQVARHLQPLPADVAPASQLVNRQWPEAANTAVPAATQQVARHLQPLPAEVAPATQLVNRQWPDAANTAVPPATQQVARHLQPVPSDIAPLKQEVLRTWYDDLQVELPPITQEIHQVYSGGAPQDMPANDVPVEFPLFNAPHLLPGNSTEPVPDSEPLMENINERLRTTRAPESMQSPPSPLLPQLIKVAGQNNGKTVHFGDVHIKNEQGMSPQTLAEWEELQYGF</sequence>
<evidence type="ECO:0000256" key="1">
    <source>
        <dbReference type="ARBA" id="ARBA00022612"/>
    </source>
</evidence>
<dbReference type="InterPro" id="IPR010090">
    <property type="entry name" value="Phage_tape_meas"/>
</dbReference>
<dbReference type="RefSeq" id="WP_094278104.1">
    <property type="nucleotide sequence ID" value="NZ_NQJF01000006.1"/>
</dbReference>
<feature type="transmembrane region" description="Helical" evidence="2">
    <location>
        <begin position="383"/>
        <end position="413"/>
    </location>
</feature>
<dbReference type="PANTHER" id="PTHR37813">
    <property type="entry name" value="FELS-2 PROPHAGE PROTEIN"/>
    <property type="match status" value="1"/>
</dbReference>
<keyword evidence="2" id="KW-0812">Transmembrane</keyword>
<feature type="transmembrane region" description="Helical" evidence="2">
    <location>
        <begin position="511"/>
        <end position="531"/>
    </location>
</feature>
<protein>
    <submittedName>
        <fullName evidence="4">Phage tail protein</fullName>
    </submittedName>
</protein>
<dbReference type="Pfam" id="PF10145">
    <property type="entry name" value="PhageMin_Tail"/>
    <property type="match status" value="1"/>
</dbReference>
<dbReference type="EMBL" id="NQJF01000006">
    <property type="protein sequence ID" value="OYD24688.1"/>
    <property type="molecule type" value="Genomic_DNA"/>
</dbReference>
<accession>A0A235CJC1</accession>
<keyword evidence="1" id="KW-1188">Viral release from host cell</keyword>
<evidence type="ECO:0000259" key="3">
    <source>
        <dbReference type="Pfam" id="PF10145"/>
    </source>
</evidence>
<gene>
    <name evidence="4" type="ORF">B6S09_08680</name>
</gene>
<evidence type="ECO:0000256" key="2">
    <source>
        <dbReference type="SAM" id="Phobius"/>
    </source>
</evidence>
<dbReference type="OrthoDB" id="9813585at2"/>
<organism evidence="4 5">
    <name type="scientific">Oceanimonas baumannii</name>
    <dbReference type="NCBI Taxonomy" id="129578"/>
    <lineage>
        <taxon>Bacteria</taxon>
        <taxon>Pseudomonadati</taxon>
        <taxon>Pseudomonadota</taxon>
        <taxon>Gammaproteobacteria</taxon>
        <taxon>Aeromonadales</taxon>
        <taxon>Aeromonadaceae</taxon>
        <taxon>Oceanimonas</taxon>
    </lineage>
</organism>
<proteinExistence type="predicted"/>
<keyword evidence="2" id="KW-0472">Membrane</keyword>
<dbReference type="Proteomes" id="UP000243640">
    <property type="component" value="Unassembled WGS sequence"/>
</dbReference>
<feature type="domain" description="Phage tail tape measure protein" evidence="3">
    <location>
        <begin position="88"/>
        <end position="286"/>
    </location>
</feature>
<dbReference type="PANTHER" id="PTHR37813:SF1">
    <property type="entry name" value="FELS-2 PROPHAGE PROTEIN"/>
    <property type="match status" value="1"/>
</dbReference>
<feature type="transmembrane region" description="Helical" evidence="2">
    <location>
        <begin position="483"/>
        <end position="505"/>
    </location>
</feature>
<evidence type="ECO:0000313" key="4">
    <source>
        <dbReference type="EMBL" id="OYD24688.1"/>
    </source>
</evidence>
<name>A0A235CJC1_9GAMM</name>
<comment type="caution">
    <text evidence="4">The sequence shown here is derived from an EMBL/GenBank/DDBJ whole genome shotgun (WGS) entry which is preliminary data.</text>
</comment>
<keyword evidence="2" id="KW-1133">Transmembrane helix</keyword>